<keyword evidence="2" id="KW-1185">Reference proteome</keyword>
<organism evidence="1 2">
    <name type="scientific">Shewanella sairae</name>
    <dbReference type="NCBI Taxonomy" id="190310"/>
    <lineage>
        <taxon>Bacteria</taxon>
        <taxon>Pseudomonadati</taxon>
        <taxon>Pseudomonadota</taxon>
        <taxon>Gammaproteobacteria</taxon>
        <taxon>Alteromonadales</taxon>
        <taxon>Shewanellaceae</taxon>
        <taxon>Shewanella</taxon>
    </lineage>
</organism>
<name>A0ABQ4P994_9GAMM</name>
<sequence length="82" mass="9566">MQTSIFTQSIEDSIDEPIINEQQRRFITSVSRAHAFQLERQGLFPKHLKLDNNTNGWKLTEILAWVRSRPIAELKQEATNND</sequence>
<dbReference type="EMBL" id="BPEY01000017">
    <property type="protein sequence ID" value="GIU43721.1"/>
    <property type="molecule type" value="Genomic_DNA"/>
</dbReference>
<evidence type="ECO:0008006" key="3">
    <source>
        <dbReference type="Google" id="ProtNLM"/>
    </source>
</evidence>
<comment type="caution">
    <text evidence="1">The sequence shown here is derived from an EMBL/GenBank/DDBJ whole genome shotgun (WGS) entry which is preliminary data.</text>
</comment>
<evidence type="ECO:0000313" key="2">
    <source>
        <dbReference type="Proteomes" id="UP000887104"/>
    </source>
</evidence>
<dbReference type="Proteomes" id="UP000887104">
    <property type="component" value="Unassembled WGS sequence"/>
</dbReference>
<reference evidence="1" key="1">
    <citation type="submission" date="2021-05" db="EMBL/GenBank/DDBJ databases">
        <title>Molecular characterization for Shewanella algae harboring chromosomal blaOXA-55-like strains isolated from clinical and environment sample.</title>
        <authorList>
            <person name="Ohama Y."/>
            <person name="Aoki K."/>
            <person name="Harada S."/>
            <person name="Moriya K."/>
            <person name="Ishii Y."/>
            <person name="Tateda K."/>
        </authorList>
    </citation>
    <scope>NUCLEOTIDE SEQUENCE</scope>
    <source>
        <strain evidence="1">JCM 11563</strain>
    </source>
</reference>
<dbReference type="InterPro" id="IPR010260">
    <property type="entry name" value="AlpA"/>
</dbReference>
<dbReference type="Pfam" id="PF05930">
    <property type="entry name" value="Phage_AlpA"/>
    <property type="match status" value="1"/>
</dbReference>
<accession>A0ABQ4P994</accession>
<proteinExistence type="predicted"/>
<protein>
    <recommendedName>
        <fullName evidence="3">AlpA family phage regulatory protein</fullName>
    </recommendedName>
</protein>
<dbReference type="RefSeq" id="WP_220780390.1">
    <property type="nucleotide sequence ID" value="NZ_BPEY01000017.1"/>
</dbReference>
<evidence type="ECO:0000313" key="1">
    <source>
        <dbReference type="EMBL" id="GIU43721.1"/>
    </source>
</evidence>
<gene>
    <name evidence="1" type="ORF">TUM4438_13250</name>
</gene>